<dbReference type="Proteomes" id="UP000761534">
    <property type="component" value="Unassembled WGS sequence"/>
</dbReference>
<comment type="similarity">
    <text evidence="4">Belongs to the BMT2 family.</text>
</comment>
<dbReference type="PANTHER" id="PTHR21008:SF1">
    <property type="entry name" value="25S RRNA (ADENINE(2142)-N(1))-METHYLTRANSFERASE"/>
    <property type="match status" value="1"/>
</dbReference>
<evidence type="ECO:0000256" key="1">
    <source>
        <dbReference type="ARBA" id="ARBA00022603"/>
    </source>
</evidence>
<feature type="region of interest" description="Disordered" evidence="5">
    <location>
        <begin position="29"/>
        <end position="55"/>
    </location>
</feature>
<evidence type="ECO:0000313" key="7">
    <source>
        <dbReference type="Proteomes" id="UP000761534"/>
    </source>
</evidence>
<keyword evidence="1 4" id="KW-0489">Methyltransferase</keyword>
<keyword evidence="4" id="KW-0539">Nucleus</keyword>
<comment type="function">
    <text evidence="4">S-adenosyl-L-methionine-dependent methyltransferase that specifically methylates the N(1) position of an adenine present in helix 65 in 25S rRNA.</text>
</comment>
<comment type="caution">
    <text evidence="6">The sequence shown here is derived from an EMBL/GenBank/DDBJ whole genome shotgun (WGS) entry which is preliminary data.</text>
</comment>
<proteinExistence type="inferred from homology"/>
<gene>
    <name evidence="4" type="primary">BMT2</name>
    <name evidence="6" type="ORF">TRICI_005960</name>
</gene>
<evidence type="ECO:0000256" key="2">
    <source>
        <dbReference type="ARBA" id="ARBA00022679"/>
    </source>
</evidence>
<keyword evidence="7" id="KW-1185">Reference proteome</keyword>
<protein>
    <recommendedName>
        <fullName evidence="4">25S rRNA adenine-N(1) methyltransferase</fullName>
        <ecNumber evidence="4">2.1.1.-</ecNumber>
    </recommendedName>
</protein>
<organism evidence="6 7">
    <name type="scientific">Trichomonascus ciferrii</name>
    <dbReference type="NCBI Taxonomy" id="44093"/>
    <lineage>
        <taxon>Eukaryota</taxon>
        <taxon>Fungi</taxon>
        <taxon>Dikarya</taxon>
        <taxon>Ascomycota</taxon>
        <taxon>Saccharomycotina</taxon>
        <taxon>Dipodascomycetes</taxon>
        <taxon>Dipodascales</taxon>
        <taxon>Trichomonascaceae</taxon>
        <taxon>Trichomonascus</taxon>
        <taxon>Trichomonascus ciferrii complex</taxon>
    </lineage>
</organism>
<dbReference type="EC" id="2.1.1.-" evidence="4"/>
<dbReference type="GO" id="GO:0016433">
    <property type="term" value="F:rRNA (adenine) methyltransferase activity"/>
    <property type="evidence" value="ECO:0007669"/>
    <property type="project" value="UniProtKB-UniRule"/>
</dbReference>
<keyword evidence="2 4" id="KW-0808">Transferase</keyword>
<dbReference type="InterPro" id="IPR029063">
    <property type="entry name" value="SAM-dependent_MTases_sf"/>
</dbReference>
<feature type="binding site" evidence="4">
    <location>
        <position position="151"/>
    </location>
    <ligand>
        <name>S-adenosyl-L-methionine</name>
        <dbReference type="ChEBI" id="CHEBI:59789"/>
    </ligand>
</feature>
<sequence length="316" mass="36516">MPPAIGDDTRRSRRLLSRNFCRRQIKRSMKVGKKGRTNPITGKHVGPVRGGHIGPKHTKRIIRRHHNLLKQKTRLEAEIEQSGSSSDSVKQRELERIAEEIEKNGGIEKYQQASIAGQDPTRGGDSSKILVEWLKEEQSMNRKNLRLLEVGCLSPNNVVSKCGVFSEIDRIDLNSQHPLIKQQDFLTMPVPELEKDKYDVISLSLVVNYVSDKNDRGRMLKLTTEFLSTRLKDSQFYPSLFLVLPAPCITNSRYFTEKQLNLIMSSLGYELVRRKETPRIIYWLWKFTGRKQPNRKFKKQILNDGKSRNNFSITLQ</sequence>
<comment type="subcellular location">
    <subcellularLocation>
        <location evidence="4">Nucleus</location>
        <location evidence="4">Nucleolus</location>
    </subcellularLocation>
</comment>
<accession>A0A642UMZ8</accession>
<dbReference type="Pfam" id="PF11968">
    <property type="entry name" value="Bmt2"/>
    <property type="match status" value="1"/>
</dbReference>
<dbReference type="HAMAP" id="MF_03044">
    <property type="entry name" value="BMT2"/>
    <property type="match status" value="1"/>
</dbReference>
<dbReference type="PANTHER" id="PTHR21008">
    <property type="entry name" value="S-ADENOSYLMETHIONINE SENSOR UPSTREAM OF MTORC1-RELATED"/>
    <property type="match status" value="1"/>
</dbReference>
<dbReference type="SUPFAM" id="SSF53335">
    <property type="entry name" value="S-adenosyl-L-methionine-dependent methyltransferases"/>
    <property type="match status" value="1"/>
</dbReference>
<evidence type="ECO:0000313" key="6">
    <source>
        <dbReference type="EMBL" id="KAA8902010.1"/>
    </source>
</evidence>
<reference evidence="6" key="1">
    <citation type="journal article" date="2019" name="G3 (Bethesda)">
        <title>Genome Assemblies of Two Rare Opportunistic Yeast Pathogens: Diutina rugosa (syn. Candida rugosa) and Trichomonascus ciferrii (syn. Candida ciferrii).</title>
        <authorList>
            <person name="Mixao V."/>
            <person name="Saus E."/>
            <person name="Hansen A.P."/>
            <person name="Lass-Florl C."/>
            <person name="Gabaldon T."/>
        </authorList>
    </citation>
    <scope>NUCLEOTIDE SEQUENCE</scope>
    <source>
        <strain evidence="6">CBS 4856</strain>
    </source>
</reference>
<dbReference type="EMBL" id="SWFS01000476">
    <property type="protein sequence ID" value="KAA8902010.1"/>
    <property type="molecule type" value="Genomic_DNA"/>
</dbReference>
<evidence type="ECO:0000256" key="4">
    <source>
        <dbReference type="HAMAP-Rule" id="MF_03044"/>
    </source>
</evidence>
<name>A0A642UMZ8_9ASCO</name>
<dbReference type="OrthoDB" id="5954793at2759"/>
<dbReference type="VEuPathDB" id="FungiDB:TRICI_005960"/>
<evidence type="ECO:0000256" key="5">
    <source>
        <dbReference type="SAM" id="MobiDB-lite"/>
    </source>
</evidence>
<dbReference type="AlphaFoldDB" id="A0A642UMZ8"/>
<dbReference type="GO" id="GO:0005730">
    <property type="term" value="C:nucleolus"/>
    <property type="evidence" value="ECO:0007669"/>
    <property type="project" value="UniProtKB-SubCell"/>
</dbReference>
<evidence type="ECO:0000256" key="3">
    <source>
        <dbReference type="ARBA" id="ARBA00022691"/>
    </source>
</evidence>
<dbReference type="InterPro" id="IPR021867">
    <property type="entry name" value="Bmt2/SAMTOR"/>
</dbReference>
<keyword evidence="3 4" id="KW-0949">S-adenosyl-L-methionine</keyword>
<feature type="binding site" evidence="4">
    <location>
        <position position="172"/>
    </location>
    <ligand>
        <name>S-adenosyl-L-methionine</name>
        <dbReference type="ChEBI" id="CHEBI:59789"/>
    </ligand>
</feature>